<protein>
    <submittedName>
        <fullName evidence="2">Uncharacterized protein</fullName>
    </submittedName>
</protein>
<sequence>MRKSIVASLLAAASLLDLVAAQDNDTRSSEDRCQGGNDDSWFPNATFNATGSLSVPGFRVNDTYPESTWTWSRYVINGEKSGNRTAISQTLTLKTDPIQNLTDASSLPYTGCVFVFNSLGSSAYKNKITTENGTCNSILTPACRAHILSTAITGASRVSNRASGSSASFSCPSLFSGSLGGDDSPCKDIDTSSFSQRFLPNNFTDGRNTREPGCPLLNVGNSTLEDEPFFSWQGDSTQSGNFTLYDRALLNALPVLTVAWLKATSNESLLGVVQGEADVGWTSANLMCIGANETQPGSRNFTQAERASGAERMVVGWSMMSMLVMSLVFGLL</sequence>
<name>A0ABR4C165_9HELO</name>
<keyword evidence="3" id="KW-1185">Reference proteome</keyword>
<gene>
    <name evidence="2" type="ORF">VTL71DRAFT_5476</name>
</gene>
<feature type="chain" id="PRO_5047404648" evidence="1">
    <location>
        <begin position="22"/>
        <end position="332"/>
    </location>
</feature>
<organism evidence="2 3">
    <name type="scientific">Oculimacula yallundae</name>
    <dbReference type="NCBI Taxonomy" id="86028"/>
    <lineage>
        <taxon>Eukaryota</taxon>
        <taxon>Fungi</taxon>
        <taxon>Dikarya</taxon>
        <taxon>Ascomycota</taxon>
        <taxon>Pezizomycotina</taxon>
        <taxon>Leotiomycetes</taxon>
        <taxon>Helotiales</taxon>
        <taxon>Ploettnerulaceae</taxon>
        <taxon>Oculimacula</taxon>
    </lineage>
</organism>
<feature type="signal peptide" evidence="1">
    <location>
        <begin position="1"/>
        <end position="21"/>
    </location>
</feature>
<keyword evidence="1" id="KW-0732">Signal</keyword>
<evidence type="ECO:0000313" key="3">
    <source>
        <dbReference type="Proteomes" id="UP001595075"/>
    </source>
</evidence>
<evidence type="ECO:0000313" key="2">
    <source>
        <dbReference type="EMBL" id="KAL2063671.1"/>
    </source>
</evidence>
<reference evidence="2 3" key="1">
    <citation type="journal article" date="2024" name="Commun. Biol.">
        <title>Comparative genomic analysis of thermophilic fungi reveals convergent evolutionary adaptations and gene losses.</title>
        <authorList>
            <person name="Steindorff A.S."/>
            <person name="Aguilar-Pontes M.V."/>
            <person name="Robinson A.J."/>
            <person name="Andreopoulos B."/>
            <person name="LaButti K."/>
            <person name="Kuo A."/>
            <person name="Mondo S."/>
            <person name="Riley R."/>
            <person name="Otillar R."/>
            <person name="Haridas S."/>
            <person name="Lipzen A."/>
            <person name="Grimwood J."/>
            <person name="Schmutz J."/>
            <person name="Clum A."/>
            <person name="Reid I.D."/>
            <person name="Moisan M.C."/>
            <person name="Butler G."/>
            <person name="Nguyen T.T.M."/>
            <person name="Dewar K."/>
            <person name="Conant G."/>
            <person name="Drula E."/>
            <person name="Henrissat B."/>
            <person name="Hansel C."/>
            <person name="Singer S."/>
            <person name="Hutchinson M.I."/>
            <person name="de Vries R.P."/>
            <person name="Natvig D.O."/>
            <person name="Powell A.J."/>
            <person name="Tsang A."/>
            <person name="Grigoriev I.V."/>
        </authorList>
    </citation>
    <scope>NUCLEOTIDE SEQUENCE [LARGE SCALE GENOMIC DNA]</scope>
    <source>
        <strain evidence="2 3">CBS 494.80</strain>
    </source>
</reference>
<dbReference type="Proteomes" id="UP001595075">
    <property type="component" value="Unassembled WGS sequence"/>
</dbReference>
<dbReference type="EMBL" id="JAZHXI010000015">
    <property type="protein sequence ID" value="KAL2063671.1"/>
    <property type="molecule type" value="Genomic_DNA"/>
</dbReference>
<proteinExistence type="predicted"/>
<comment type="caution">
    <text evidence="2">The sequence shown here is derived from an EMBL/GenBank/DDBJ whole genome shotgun (WGS) entry which is preliminary data.</text>
</comment>
<accession>A0ABR4C165</accession>
<evidence type="ECO:0000256" key="1">
    <source>
        <dbReference type="SAM" id="SignalP"/>
    </source>
</evidence>